<feature type="coiled-coil region" evidence="4">
    <location>
        <begin position="405"/>
        <end position="432"/>
    </location>
</feature>
<evidence type="ECO:0000256" key="2">
    <source>
        <dbReference type="ARBA" id="ARBA00023186"/>
    </source>
</evidence>
<dbReference type="Gene3D" id="3.50.7.10">
    <property type="entry name" value="GroEL"/>
    <property type="match status" value="1"/>
</dbReference>
<dbReference type="GO" id="GO:0005524">
    <property type="term" value="F:ATP binding"/>
    <property type="evidence" value="ECO:0007669"/>
    <property type="project" value="InterPro"/>
</dbReference>
<dbReference type="GO" id="GO:0042026">
    <property type="term" value="P:protein refolding"/>
    <property type="evidence" value="ECO:0007669"/>
    <property type="project" value="InterPro"/>
</dbReference>
<dbReference type="InterPro" id="IPR002423">
    <property type="entry name" value="Cpn60/GroEL/TCP-1"/>
</dbReference>
<dbReference type="Gene3D" id="1.10.560.10">
    <property type="entry name" value="GroEL-like equatorial domain"/>
    <property type="match status" value="1"/>
</dbReference>
<evidence type="ECO:0000256" key="1">
    <source>
        <dbReference type="ARBA" id="ARBA00006607"/>
    </source>
</evidence>
<dbReference type="HAMAP" id="MF_00600">
    <property type="entry name" value="CH60"/>
    <property type="match status" value="1"/>
</dbReference>
<dbReference type="NCBIfam" id="NF009487">
    <property type="entry name" value="PRK12849.1"/>
    <property type="match status" value="1"/>
</dbReference>
<dbReference type="SUPFAM" id="SSF54849">
    <property type="entry name" value="GroEL-intermediate domain like"/>
    <property type="match status" value="1"/>
</dbReference>
<dbReference type="Proteomes" id="UP000243348">
    <property type="component" value="Nucleomorph 1"/>
</dbReference>
<dbReference type="NCBIfam" id="TIGR02348">
    <property type="entry name" value="GroEL"/>
    <property type="match status" value="1"/>
</dbReference>
<dbReference type="AlphaFoldDB" id="J7G1B4"/>
<keyword evidence="5" id="KW-0542">Nucleomorph</keyword>
<dbReference type="PANTHER" id="PTHR45633">
    <property type="entry name" value="60 KDA HEAT SHOCK PROTEIN, MITOCHONDRIAL"/>
    <property type="match status" value="1"/>
</dbReference>
<dbReference type="NCBIfam" id="NF000592">
    <property type="entry name" value="PRK00013.1"/>
    <property type="match status" value="1"/>
</dbReference>
<dbReference type="InterPro" id="IPR027409">
    <property type="entry name" value="GroEL-like_apical_dom_sf"/>
</dbReference>
<name>J7G1B4_9CRYP</name>
<gene>
    <name evidence="5" type="primary">cpn60</name>
    <name evidence="5" type="ORF">CMESO_88</name>
</gene>
<protein>
    <submittedName>
        <fullName evidence="5">60 kDa heat shock protein, CPN60 protein</fullName>
    </submittedName>
</protein>
<proteinExistence type="inferred from homology"/>
<reference evidence="5 6" key="1">
    <citation type="journal article" date="2012" name="Genome Biol. Evol.">
        <title>Nucleomorph genome sequence of the cryptophyte alga Chroomonas mesostigmatica CCMP1168 reveals lineage-specific gene loss and genome complexity.</title>
        <authorList>
            <person name="Moore C.E."/>
            <person name="Curtis B."/>
            <person name="Mills T."/>
            <person name="Tanifuji G."/>
            <person name="Archibald J.M."/>
        </authorList>
    </citation>
    <scope>NUCLEOTIDE SEQUENCE [LARGE SCALE GENOMIC DNA]</scope>
    <source>
        <strain evidence="5 6">CCMP1168</strain>
    </source>
</reference>
<accession>J7G1B4</accession>
<dbReference type="Pfam" id="PF00118">
    <property type="entry name" value="Cpn60_TCP1"/>
    <property type="match status" value="1"/>
</dbReference>
<geneLocation type="nucleomorph" evidence="5"/>
<comment type="similarity">
    <text evidence="1 3">Belongs to the chaperonin (HSP60) family.</text>
</comment>
<dbReference type="EMBL" id="CP003680">
    <property type="protein sequence ID" value="AFP65287.1"/>
    <property type="molecule type" value="Genomic_DNA"/>
</dbReference>
<dbReference type="CDD" id="cd03344">
    <property type="entry name" value="GroEL"/>
    <property type="match status" value="1"/>
</dbReference>
<keyword evidence="5" id="KW-0346">Stress response</keyword>
<dbReference type="InterPro" id="IPR027410">
    <property type="entry name" value="TCP-1-like_intermed_sf"/>
</dbReference>
<keyword evidence="2" id="KW-0143">Chaperone</keyword>
<keyword evidence="4" id="KW-0175">Coiled coil</keyword>
<dbReference type="SUPFAM" id="SSF48592">
    <property type="entry name" value="GroEL equatorial domain-like"/>
    <property type="match status" value="1"/>
</dbReference>
<dbReference type="PRINTS" id="PR00298">
    <property type="entry name" value="CHAPERONIN60"/>
</dbReference>
<evidence type="ECO:0000256" key="3">
    <source>
        <dbReference type="RuleBase" id="RU000418"/>
    </source>
</evidence>
<dbReference type="GO" id="GO:0140662">
    <property type="term" value="F:ATP-dependent protein folding chaperone"/>
    <property type="evidence" value="ECO:0007669"/>
    <property type="project" value="InterPro"/>
</dbReference>
<dbReference type="InterPro" id="IPR001844">
    <property type="entry name" value="Cpn60/GroEL"/>
</dbReference>
<evidence type="ECO:0000256" key="4">
    <source>
        <dbReference type="SAM" id="Coils"/>
    </source>
</evidence>
<evidence type="ECO:0000313" key="5">
    <source>
        <dbReference type="EMBL" id="AFP65287.1"/>
    </source>
</evidence>
<dbReference type="FunFam" id="3.50.7.10:FF:000001">
    <property type="entry name" value="60 kDa chaperonin"/>
    <property type="match status" value="1"/>
</dbReference>
<evidence type="ECO:0000313" key="6">
    <source>
        <dbReference type="Proteomes" id="UP000243348"/>
    </source>
</evidence>
<dbReference type="NCBIfam" id="NF009489">
    <property type="entry name" value="PRK12851.1"/>
    <property type="match status" value="1"/>
</dbReference>
<dbReference type="NCBIfam" id="NF009488">
    <property type="entry name" value="PRK12850.1"/>
    <property type="match status" value="1"/>
</dbReference>
<sequence length="613" mass="67343">MIVMYLFIHYKKIYIMNVIIREKNDFSRISNQHFCFFDVSFLSKSLVFNAKIYKKAFKKSKRVETQMMAKRVVFSEESRKSLVNGINAVANAVKITLGPKGRNVVLERTLGSPQVINDGVTIARDIELEDPLENTGARLLQEVASKTDLKAGDGTTTSTVLTQSIVNQGIKAVASGVNPLALKRGIEKTSRLLVKEIKTLARPCNGIEDIRNIATIAAGGNEEIGRIIATAFEKVGENGSTTVEESQSLQDEVDFTEGMELDRGYISPYFVKDMERQIAELIDPRIVVTDKKITSVQELVPLLEMVVRSKESLLIVAEDITGEALSTLVVNKMRGVLDVCAIRSPGFGERRKAYLEDIAILTGATYIAEEVGLTLDKISIDQLGKATRVVVAKEACTIISDKASQEKVNARIEQIKKQIENTDSDFDREKGEERIARLGGGIARIKVGAATETELKDKKLRYEDAINSTKAAIEMGVTPGGGSTFLHLTKKISEIRDSFIDEEEKLGATIVGKALEAPILQIAKNAGQEGEVVLDKCQRMEFGMGFNASNNKFENLFESGVIDAAKIICWALENSCSIAAMVLTTEALVVEIPEKKKNPQSDGMNDLPGESYM</sequence>
<organism evidence="5 6">
    <name type="scientific">Chroomonas mesostigmatica CCMP1168</name>
    <dbReference type="NCBI Taxonomy" id="1195612"/>
    <lineage>
        <taxon>Eukaryota</taxon>
        <taxon>Cryptophyceae</taxon>
        <taxon>Pyrenomonadales</taxon>
        <taxon>Chroomonadaceae</taxon>
        <taxon>Chroomonas</taxon>
    </lineage>
</organism>
<dbReference type="SUPFAM" id="SSF52029">
    <property type="entry name" value="GroEL apical domain-like"/>
    <property type="match status" value="1"/>
</dbReference>
<dbReference type="Gene3D" id="3.30.260.10">
    <property type="entry name" value="TCP-1-like chaperonin intermediate domain"/>
    <property type="match status" value="1"/>
</dbReference>
<dbReference type="InterPro" id="IPR027413">
    <property type="entry name" value="GROEL-like_equatorial_sf"/>
</dbReference>